<gene>
    <name evidence="1" type="ORF">AB8U03_13115</name>
</gene>
<sequence>MDSLKNTRDSLNVEKNKINSIQKQLNNSNGMNKNLINSLVNDMANINQKLIGETNKYNGQVRKNLNSLANELIESANGASSVLTAVQGPTSQGGNSIDALIDGSKLDIYIVS</sequence>
<protein>
    <submittedName>
        <fullName evidence="1">Uncharacterized protein</fullName>
    </submittedName>
</protein>
<accession>A0ABV4BQQ6</accession>
<dbReference type="RefSeq" id="WP_369705010.1">
    <property type="nucleotide sequence ID" value="NZ_JBGEWD010000013.1"/>
</dbReference>
<evidence type="ECO:0000313" key="2">
    <source>
        <dbReference type="Proteomes" id="UP001564657"/>
    </source>
</evidence>
<reference evidence="1 2" key="1">
    <citation type="submission" date="2024-08" db="EMBL/GenBank/DDBJ databases">
        <title>Clostridium lapicellarii sp. nov., and Clostridium renhuaiense sp. nov., two species isolated from the mud in a fermentation cellar used for producing sauce-flavour Chinese liquors.</title>
        <authorList>
            <person name="Yang F."/>
            <person name="Wang H."/>
            <person name="Chen L.Q."/>
            <person name="Zhou N."/>
            <person name="Lu J.J."/>
            <person name="Pu X.X."/>
            <person name="Wan B."/>
            <person name="Wang L."/>
            <person name="Liu S.J."/>
        </authorList>
    </citation>
    <scope>NUCLEOTIDE SEQUENCE [LARGE SCALE GENOMIC DNA]</scope>
    <source>
        <strain evidence="1 2">MT-5</strain>
    </source>
</reference>
<evidence type="ECO:0000313" key="1">
    <source>
        <dbReference type="EMBL" id="MEY8001115.1"/>
    </source>
</evidence>
<name>A0ABV4BQQ6_9CLOT</name>
<dbReference type="Proteomes" id="UP001564657">
    <property type="component" value="Unassembled WGS sequence"/>
</dbReference>
<keyword evidence="2" id="KW-1185">Reference proteome</keyword>
<dbReference type="EMBL" id="JBGEWD010000013">
    <property type="protein sequence ID" value="MEY8001115.1"/>
    <property type="molecule type" value="Genomic_DNA"/>
</dbReference>
<proteinExistence type="predicted"/>
<comment type="caution">
    <text evidence="1">The sequence shown here is derived from an EMBL/GenBank/DDBJ whole genome shotgun (WGS) entry which is preliminary data.</text>
</comment>
<organism evidence="1 2">
    <name type="scientific">Clostridium moutaii</name>
    <dbReference type="NCBI Taxonomy" id="3240932"/>
    <lineage>
        <taxon>Bacteria</taxon>
        <taxon>Bacillati</taxon>
        <taxon>Bacillota</taxon>
        <taxon>Clostridia</taxon>
        <taxon>Eubacteriales</taxon>
        <taxon>Clostridiaceae</taxon>
        <taxon>Clostridium</taxon>
    </lineage>
</organism>